<proteinExistence type="predicted"/>
<dbReference type="EMBL" id="CP000556">
    <property type="protein sequence ID" value="ABM97100.1"/>
    <property type="molecule type" value="Genomic_DNA"/>
</dbReference>
<keyword evidence="1" id="KW-0614">Plasmid</keyword>
<dbReference type="KEGG" id="mpt:Mpe_B0325"/>
<dbReference type="RefSeq" id="WP_011831688.1">
    <property type="nucleotide sequence ID" value="NC_008826.1"/>
</dbReference>
<organism evidence="1 2">
    <name type="scientific">Methylibium petroleiphilum (strain ATCC BAA-1232 / LMG 22953 / PM1)</name>
    <dbReference type="NCBI Taxonomy" id="420662"/>
    <lineage>
        <taxon>Bacteria</taxon>
        <taxon>Pseudomonadati</taxon>
        <taxon>Pseudomonadota</taxon>
        <taxon>Betaproteobacteria</taxon>
        <taxon>Burkholderiales</taxon>
        <taxon>Sphaerotilaceae</taxon>
        <taxon>Methylibium</taxon>
    </lineage>
</organism>
<dbReference type="HOGENOM" id="CLU_2094010_0_0_4"/>
<reference evidence="1 2" key="1">
    <citation type="journal article" date="2007" name="J. Bacteriol.">
        <title>Whole-genome analysis of the methyl tert-butyl ether-degrading beta-proteobacterium Methylibium petroleiphilum PM1.</title>
        <authorList>
            <person name="Kane S.R."/>
            <person name="Chakicherla A.Y."/>
            <person name="Chain P.S.G."/>
            <person name="Schmidt R."/>
            <person name="Shin M.W."/>
            <person name="Legler T.C."/>
            <person name="Scow K.M."/>
            <person name="Larimer F.W."/>
            <person name="Lucas S.M."/>
            <person name="Richardson P.M."/>
            <person name="Hristova K.R."/>
        </authorList>
    </citation>
    <scope>NUCLEOTIDE SEQUENCE [LARGE SCALE GENOMIC DNA]</scope>
    <source>
        <strain evidence="2">ATCC BAA-1232 / LMG 22953 / PM1</strain>
        <plasmid evidence="1 2">RPME01</plasmid>
    </source>
</reference>
<keyword evidence="2" id="KW-1185">Reference proteome</keyword>
<name>A2SNG1_METPP</name>
<dbReference type="Proteomes" id="UP000000366">
    <property type="component" value="Plasmid RPME01"/>
</dbReference>
<protein>
    <submittedName>
        <fullName evidence="1">Uncharacterized protein</fullName>
    </submittedName>
</protein>
<geneLocation type="plasmid" evidence="1 2">
    <name>RPME01</name>
</geneLocation>
<gene>
    <name evidence="1" type="ordered locus">Mpe_B0325</name>
</gene>
<evidence type="ECO:0000313" key="1">
    <source>
        <dbReference type="EMBL" id="ABM97100.1"/>
    </source>
</evidence>
<sequence>MTKKTEHPFFCVKKLVRKSAWETPEYLSARDLELARRLVDVSSYDEFASIVYERRLTAETRVGNDEAFFYRIVGWPEGMSYMRNAAYGEWAFPMVRKQIERAAVALGFMEPSAQPA</sequence>
<accession>A2SNG1</accession>
<evidence type="ECO:0000313" key="2">
    <source>
        <dbReference type="Proteomes" id="UP000000366"/>
    </source>
</evidence>
<dbReference type="AlphaFoldDB" id="A2SNG1"/>